<feature type="repeat" description="ANK" evidence="1">
    <location>
        <begin position="6"/>
        <end position="38"/>
    </location>
</feature>
<dbReference type="InterPro" id="IPR036770">
    <property type="entry name" value="Ankyrin_rpt-contain_sf"/>
</dbReference>
<keyword evidence="3" id="KW-1185">Reference proteome</keyword>
<dbReference type="PANTHER" id="PTHR22677:SF4">
    <property type="entry name" value="USHER SYNDROME TYPE-1G PROTEIN-LIKE PROTEIN"/>
    <property type="match status" value="1"/>
</dbReference>
<dbReference type="SMART" id="SM00248">
    <property type="entry name" value="ANK"/>
    <property type="match status" value="3"/>
</dbReference>
<feature type="repeat" description="ANK" evidence="1">
    <location>
        <begin position="39"/>
        <end position="68"/>
    </location>
</feature>
<dbReference type="PROSITE" id="PS50088">
    <property type="entry name" value="ANK_REPEAT"/>
    <property type="match status" value="2"/>
</dbReference>
<comment type="caution">
    <text evidence="2">The sequence shown here is derived from an EMBL/GenBank/DDBJ whole genome shotgun (WGS) entry which is preliminary data.</text>
</comment>
<protein>
    <submittedName>
        <fullName evidence="2">Uncharacterized protein</fullName>
    </submittedName>
</protein>
<gene>
    <name evidence="2" type="ORF">MEDL_52518</name>
</gene>
<name>A0A8S3UBY1_MYTED</name>
<dbReference type="OrthoDB" id="6051316at2759"/>
<dbReference type="AlphaFoldDB" id="A0A8S3UBY1"/>
<evidence type="ECO:0000313" key="3">
    <source>
        <dbReference type="Proteomes" id="UP000683360"/>
    </source>
</evidence>
<dbReference type="PROSITE" id="PS50297">
    <property type="entry name" value="ANK_REP_REGION"/>
    <property type="match status" value="1"/>
</dbReference>
<dbReference type="InterPro" id="IPR039323">
    <property type="entry name" value="ANKRD_45/46/60"/>
</dbReference>
<accession>A0A8S3UBY1</accession>
<dbReference type="SUPFAM" id="SSF48403">
    <property type="entry name" value="Ankyrin repeat"/>
    <property type="match status" value="1"/>
</dbReference>
<dbReference type="Proteomes" id="UP000683360">
    <property type="component" value="Unassembled WGS sequence"/>
</dbReference>
<dbReference type="PANTHER" id="PTHR22677">
    <property type="entry name" value="ANKYRIN REPEAT DOMAIN-CONTAINING PROTEIN 60"/>
    <property type="match status" value="1"/>
</dbReference>
<reference evidence="2" key="1">
    <citation type="submission" date="2021-03" db="EMBL/GenBank/DDBJ databases">
        <authorList>
            <person name="Bekaert M."/>
        </authorList>
    </citation>
    <scope>NUCLEOTIDE SEQUENCE</scope>
</reference>
<dbReference type="PRINTS" id="PR01415">
    <property type="entry name" value="ANKYRIN"/>
</dbReference>
<dbReference type="Gene3D" id="1.25.40.20">
    <property type="entry name" value="Ankyrin repeat-containing domain"/>
    <property type="match status" value="1"/>
</dbReference>
<sequence length="169" mass="18630">MMFLFKGYSVLHQAASEGEHNYMKTLISLGANVSARNKKNQTPLHLARNKEVVELLIQNGADVNCKDSNNQTPLHLARVKEVAETLILNGADVNSRDSNVMADNSNGGIIGIDFLVTYDCDVLVSQHELKIKRDIIQCHYASSAKSCYRVVIQETVDVPPNSEMIVSGD</sequence>
<evidence type="ECO:0000256" key="1">
    <source>
        <dbReference type="PROSITE-ProRule" id="PRU00023"/>
    </source>
</evidence>
<proteinExistence type="predicted"/>
<organism evidence="2 3">
    <name type="scientific">Mytilus edulis</name>
    <name type="common">Blue mussel</name>
    <dbReference type="NCBI Taxonomy" id="6550"/>
    <lineage>
        <taxon>Eukaryota</taxon>
        <taxon>Metazoa</taxon>
        <taxon>Spiralia</taxon>
        <taxon>Lophotrochozoa</taxon>
        <taxon>Mollusca</taxon>
        <taxon>Bivalvia</taxon>
        <taxon>Autobranchia</taxon>
        <taxon>Pteriomorphia</taxon>
        <taxon>Mytilida</taxon>
        <taxon>Mytiloidea</taxon>
        <taxon>Mytilidae</taxon>
        <taxon>Mytilinae</taxon>
        <taxon>Mytilus</taxon>
    </lineage>
</organism>
<keyword evidence="1" id="KW-0040">ANK repeat</keyword>
<evidence type="ECO:0000313" key="2">
    <source>
        <dbReference type="EMBL" id="CAG2240184.1"/>
    </source>
</evidence>
<dbReference type="EMBL" id="CAJPWZ010002550">
    <property type="protein sequence ID" value="CAG2240184.1"/>
    <property type="molecule type" value="Genomic_DNA"/>
</dbReference>
<dbReference type="Pfam" id="PF12796">
    <property type="entry name" value="Ank_2"/>
    <property type="match status" value="1"/>
</dbReference>
<dbReference type="InterPro" id="IPR002110">
    <property type="entry name" value="Ankyrin_rpt"/>
</dbReference>